<dbReference type="AlphaFoldDB" id="A0A1Q5UI11"/>
<gene>
    <name evidence="1" type="ORF">PENSUB_2361</name>
</gene>
<evidence type="ECO:0000313" key="2">
    <source>
        <dbReference type="Proteomes" id="UP000186955"/>
    </source>
</evidence>
<sequence>MGIVPKEHRGNSDHDRLNADCHRESNQYKLYEVHSGKIVFSRDVEFDERATMAPLIEGKQATTSRTTLLHHLSFLNQCCLHLAHRLRRLCLLTSQRKRHLTQWKFPHRPIQSRAKHRPHLGYSLYGQRRKPSRHLLESVGKVYATGALNTTPAKDFDPSTFHEAASGPNRLELWAAILK</sequence>
<protein>
    <submittedName>
        <fullName evidence="1">Uncharacterized protein</fullName>
    </submittedName>
</protein>
<accession>A0A1Q5UI11</accession>
<evidence type="ECO:0000313" key="1">
    <source>
        <dbReference type="EMBL" id="OKP12102.1"/>
    </source>
</evidence>
<dbReference type="EMBL" id="MNBE01000248">
    <property type="protein sequence ID" value="OKP12102.1"/>
    <property type="molecule type" value="Genomic_DNA"/>
</dbReference>
<proteinExistence type="predicted"/>
<keyword evidence="2" id="KW-1185">Reference proteome</keyword>
<name>A0A1Q5UI11_9EURO</name>
<reference evidence="1 2" key="1">
    <citation type="submission" date="2016-10" db="EMBL/GenBank/DDBJ databases">
        <title>Genome sequence of the ascomycete fungus Penicillium subrubescens.</title>
        <authorList>
            <person name="De Vries R.P."/>
            <person name="Peng M."/>
            <person name="Dilokpimol A."/>
            <person name="Hilden K."/>
            <person name="Makela M.R."/>
            <person name="Grigoriev I."/>
            <person name="Riley R."/>
            <person name="Granchi Z."/>
        </authorList>
    </citation>
    <scope>NUCLEOTIDE SEQUENCE [LARGE SCALE GENOMIC DNA]</scope>
    <source>
        <strain evidence="1 2">CBS 132785</strain>
    </source>
</reference>
<organism evidence="1 2">
    <name type="scientific">Penicillium subrubescens</name>
    <dbReference type="NCBI Taxonomy" id="1316194"/>
    <lineage>
        <taxon>Eukaryota</taxon>
        <taxon>Fungi</taxon>
        <taxon>Dikarya</taxon>
        <taxon>Ascomycota</taxon>
        <taxon>Pezizomycotina</taxon>
        <taxon>Eurotiomycetes</taxon>
        <taxon>Eurotiomycetidae</taxon>
        <taxon>Eurotiales</taxon>
        <taxon>Aspergillaceae</taxon>
        <taxon>Penicillium</taxon>
    </lineage>
</organism>
<dbReference type="Proteomes" id="UP000186955">
    <property type="component" value="Unassembled WGS sequence"/>
</dbReference>
<comment type="caution">
    <text evidence="1">The sequence shown here is derived from an EMBL/GenBank/DDBJ whole genome shotgun (WGS) entry which is preliminary data.</text>
</comment>